<dbReference type="Proteomes" id="UP000001055">
    <property type="component" value="Unassembled WGS sequence"/>
</dbReference>
<protein>
    <submittedName>
        <fullName evidence="1">Uncharacterized protein</fullName>
    </submittedName>
</protein>
<dbReference type="InParanoid" id="Q0U1I1"/>
<reference evidence="2" key="1">
    <citation type="journal article" date="2007" name="Plant Cell">
        <title>Dothideomycete-plant interactions illuminated by genome sequencing and EST analysis of the wheat pathogen Stagonospora nodorum.</title>
        <authorList>
            <person name="Hane J.K."/>
            <person name="Lowe R.G."/>
            <person name="Solomon P.S."/>
            <person name="Tan K.C."/>
            <person name="Schoch C.L."/>
            <person name="Spatafora J.W."/>
            <person name="Crous P.W."/>
            <person name="Kodira C."/>
            <person name="Birren B.W."/>
            <person name="Galagan J.E."/>
            <person name="Torriani S.F."/>
            <person name="McDonald B.A."/>
            <person name="Oliver R.P."/>
        </authorList>
    </citation>
    <scope>NUCLEOTIDE SEQUENCE [LARGE SCALE GENOMIC DNA]</scope>
    <source>
        <strain evidence="2">SN15 / ATCC MYA-4574 / FGSC 10173</strain>
    </source>
</reference>
<dbReference type="EMBL" id="CH445355">
    <property type="protein sequence ID" value="EAT78234.1"/>
    <property type="molecule type" value="Genomic_DNA"/>
</dbReference>
<organism evidence="1 2">
    <name type="scientific">Phaeosphaeria nodorum (strain SN15 / ATCC MYA-4574 / FGSC 10173)</name>
    <name type="common">Glume blotch fungus</name>
    <name type="synonym">Parastagonospora nodorum</name>
    <dbReference type="NCBI Taxonomy" id="321614"/>
    <lineage>
        <taxon>Eukaryota</taxon>
        <taxon>Fungi</taxon>
        <taxon>Dikarya</taxon>
        <taxon>Ascomycota</taxon>
        <taxon>Pezizomycotina</taxon>
        <taxon>Dothideomycetes</taxon>
        <taxon>Pleosporomycetidae</taxon>
        <taxon>Pleosporales</taxon>
        <taxon>Pleosporineae</taxon>
        <taxon>Phaeosphaeriaceae</taxon>
        <taxon>Parastagonospora</taxon>
    </lineage>
</organism>
<accession>Q0U1I1</accession>
<evidence type="ECO:0000313" key="2">
    <source>
        <dbReference type="Proteomes" id="UP000001055"/>
    </source>
</evidence>
<dbReference type="KEGG" id="pno:SNOG_14363"/>
<dbReference type="AlphaFoldDB" id="Q0U1I1"/>
<gene>
    <name evidence="1" type="ORF">SNOG_14363</name>
</gene>
<evidence type="ECO:0000313" key="1">
    <source>
        <dbReference type="EMBL" id="EAT78234.1"/>
    </source>
</evidence>
<name>Q0U1I1_PHANO</name>
<dbReference type="GeneID" id="5981477"/>
<sequence>MADERRRPNNKDVTDVDRFHFVDRCTGGMVCAAITITSTHLVRSAASPLHMDLLPSSTPATATSSR</sequence>
<dbReference type="RefSeq" id="XP_001804553.1">
    <property type="nucleotide sequence ID" value="XM_001804501.1"/>
</dbReference>
<proteinExistence type="predicted"/>